<evidence type="ECO:0000313" key="2">
    <source>
        <dbReference type="EMBL" id="KAJ5191318.1"/>
    </source>
</evidence>
<evidence type="ECO:0000256" key="1">
    <source>
        <dbReference type="SAM" id="MobiDB-lite"/>
    </source>
</evidence>
<reference evidence="2" key="1">
    <citation type="submission" date="2022-12" db="EMBL/GenBank/DDBJ databases">
        <authorList>
            <person name="Petersen C."/>
        </authorList>
    </citation>
    <scope>NUCLEOTIDE SEQUENCE</scope>
    <source>
        <strain evidence="2">IBT 15544</strain>
    </source>
</reference>
<feature type="region of interest" description="Disordered" evidence="1">
    <location>
        <begin position="64"/>
        <end position="95"/>
    </location>
</feature>
<dbReference type="GeneID" id="83184660"/>
<feature type="compositionally biased region" description="Acidic residues" evidence="1">
    <location>
        <begin position="166"/>
        <end position="180"/>
    </location>
</feature>
<dbReference type="RefSeq" id="XP_058304258.1">
    <property type="nucleotide sequence ID" value="XM_058457359.1"/>
</dbReference>
<dbReference type="AlphaFoldDB" id="A0A9W9M730"/>
<feature type="compositionally biased region" description="Low complexity" evidence="1">
    <location>
        <begin position="181"/>
        <end position="190"/>
    </location>
</feature>
<reference evidence="2" key="2">
    <citation type="journal article" date="2023" name="IMA Fungus">
        <title>Comparative genomic study of the Penicillium genus elucidates a diverse pangenome and 15 lateral gene transfer events.</title>
        <authorList>
            <person name="Petersen C."/>
            <person name="Sorensen T."/>
            <person name="Nielsen M.R."/>
            <person name="Sondergaard T.E."/>
            <person name="Sorensen J.L."/>
            <person name="Fitzpatrick D.A."/>
            <person name="Frisvad J.C."/>
            <person name="Nielsen K.L."/>
        </authorList>
    </citation>
    <scope>NUCLEOTIDE SEQUENCE</scope>
    <source>
        <strain evidence="2">IBT 15544</strain>
    </source>
</reference>
<dbReference type="EMBL" id="JAPQKR010000016">
    <property type="protein sequence ID" value="KAJ5191318.1"/>
    <property type="molecule type" value="Genomic_DNA"/>
</dbReference>
<gene>
    <name evidence="2" type="ORF">N7498_010303</name>
</gene>
<accession>A0A9W9M730</accession>
<dbReference type="Proteomes" id="UP001150904">
    <property type="component" value="Unassembled WGS sequence"/>
</dbReference>
<organism evidence="2 3">
    <name type="scientific">Penicillium cinerascens</name>
    <dbReference type="NCBI Taxonomy" id="70096"/>
    <lineage>
        <taxon>Eukaryota</taxon>
        <taxon>Fungi</taxon>
        <taxon>Dikarya</taxon>
        <taxon>Ascomycota</taxon>
        <taxon>Pezizomycotina</taxon>
        <taxon>Eurotiomycetes</taxon>
        <taxon>Eurotiomycetidae</taxon>
        <taxon>Eurotiales</taxon>
        <taxon>Aspergillaceae</taxon>
        <taxon>Penicillium</taxon>
    </lineage>
</organism>
<feature type="region of interest" description="Disordered" evidence="1">
    <location>
        <begin position="163"/>
        <end position="278"/>
    </location>
</feature>
<comment type="caution">
    <text evidence="2">The sequence shown here is derived from an EMBL/GenBank/DDBJ whole genome shotgun (WGS) entry which is preliminary data.</text>
</comment>
<evidence type="ECO:0000313" key="3">
    <source>
        <dbReference type="Proteomes" id="UP001150904"/>
    </source>
</evidence>
<dbReference type="OrthoDB" id="5372734at2759"/>
<proteinExistence type="predicted"/>
<sequence>MSDDEEYYEWEEEYLLEDLVPDLADELAATSYYEAALYEDPGIEVEEYYSDWEYYTDDYYDDDPTVKQGAVAKDTETKTRRANKRTPRPQSSLKPDITSFQGVVWKTSGLERDQDIAVQIYEPGACEQVALLKNWREIFKSAQPALDKSRLRKRKAEEMRELDPALADDEFPCEDDDDSSDVMSDIVSLDNITENGDAGDASNTTPELPQSPKPEPHLSVVIPVKAGRKRKAEAEFPPETNKKQGETTPRSKRVASKRDDGRTSASSGPVRRSTRQKK</sequence>
<name>A0A9W9M730_9EURO</name>
<protein>
    <submittedName>
        <fullName evidence="2">Uncharacterized protein</fullName>
    </submittedName>
</protein>
<keyword evidence="3" id="KW-1185">Reference proteome</keyword>